<evidence type="ECO:0000313" key="2">
    <source>
        <dbReference type="Proteomes" id="UP000789860"/>
    </source>
</evidence>
<dbReference type="Proteomes" id="UP000789860">
    <property type="component" value="Unassembled WGS sequence"/>
</dbReference>
<name>A0ACA9PBB4_9GLOM</name>
<sequence length="143" mass="15809">LLSAMLNGILSAANGTLLSNVGNELGNGMLLDVHALKTSLLEMPTMGMENPVPPPPTYIKLVNKGINKAETILKTVLTPHDPPEGLVENYILLIADKNISNFQKILDIKGLKKNEQQQLTEIFQQKIHARPKITRHLPFKLEV</sequence>
<feature type="non-terminal residue" evidence="1">
    <location>
        <position position="143"/>
    </location>
</feature>
<gene>
    <name evidence="1" type="ORF">SCALOS_LOCUS10337</name>
</gene>
<comment type="caution">
    <text evidence="1">The sequence shown here is derived from an EMBL/GenBank/DDBJ whole genome shotgun (WGS) entry which is preliminary data.</text>
</comment>
<organism evidence="1 2">
    <name type="scientific">Scutellospora calospora</name>
    <dbReference type="NCBI Taxonomy" id="85575"/>
    <lineage>
        <taxon>Eukaryota</taxon>
        <taxon>Fungi</taxon>
        <taxon>Fungi incertae sedis</taxon>
        <taxon>Mucoromycota</taxon>
        <taxon>Glomeromycotina</taxon>
        <taxon>Glomeromycetes</taxon>
        <taxon>Diversisporales</taxon>
        <taxon>Gigasporaceae</taxon>
        <taxon>Scutellospora</taxon>
    </lineage>
</organism>
<reference evidence="1" key="1">
    <citation type="submission" date="2021-06" db="EMBL/GenBank/DDBJ databases">
        <authorList>
            <person name="Kallberg Y."/>
            <person name="Tangrot J."/>
            <person name="Rosling A."/>
        </authorList>
    </citation>
    <scope>NUCLEOTIDE SEQUENCE</scope>
    <source>
        <strain evidence="1">AU212A</strain>
    </source>
</reference>
<dbReference type="EMBL" id="CAJVPM010037876">
    <property type="protein sequence ID" value="CAG8696570.1"/>
    <property type="molecule type" value="Genomic_DNA"/>
</dbReference>
<keyword evidence="2" id="KW-1185">Reference proteome</keyword>
<feature type="non-terminal residue" evidence="1">
    <location>
        <position position="1"/>
    </location>
</feature>
<proteinExistence type="predicted"/>
<accession>A0ACA9PBB4</accession>
<protein>
    <submittedName>
        <fullName evidence="1">4652_t:CDS:1</fullName>
    </submittedName>
</protein>
<evidence type="ECO:0000313" key="1">
    <source>
        <dbReference type="EMBL" id="CAG8696570.1"/>
    </source>
</evidence>